<dbReference type="RefSeq" id="WP_379140201.1">
    <property type="nucleotide sequence ID" value="NZ_JBHUEN010000010.1"/>
</dbReference>
<protein>
    <submittedName>
        <fullName evidence="2">Glutathione S-transferase family protein</fullName>
    </submittedName>
</protein>
<dbReference type="Pfam" id="PF13409">
    <property type="entry name" value="GST_N_2"/>
    <property type="match status" value="1"/>
</dbReference>
<evidence type="ECO:0000259" key="1">
    <source>
        <dbReference type="PROSITE" id="PS50404"/>
    </source>
</evidence>
<dbReference type="CDD" id="cd03046">
    <property type="entry name" value="GST_N_GTT1_like"/>
    <property type="match status" value="1"/>
</dbReference>
<dbReference type="SFLD" id="SFLDG01150">
    <property type="entry name" value="Main.1:_Beta-like"/>
    <property type="match status" value="1"/>
</dbReference>
<name>A0ABW4R484_9RHOB</name>
<proteinExistence type="predicted"/>
<keyword evidence="3" id="KW-1185">Reference proteome</keyword>
<dbReference type="InterPro" id="IPR036282">
    <property type="entry name" value="Glutathione-S-Trfase_C_sf"/>
</dbReference>
<dbReference type="Proteomes" id="UP001597213">
    <property type="component" value="Unassembled WGS sequence"/>
</dbReference>
<dbReference type="CDD" id="cd03189">
    <property type="entry name" value="GST_C_GTT1_like"/>
    <property type="match status" value="1"/>
</dbReference>
<comment type="caution">
    <text evidence="2">The sequence shown here is derived from an EMBL/GenBank/DDBJ whole genome shotgun (WGS) entry which is preliminary data.</text>
</comment>
<dbReference type="InterPro" id="IPR036249">
    <property type="entry name" value="Thioredoxin-like_sf"/>
</dbReference>
<dbReference type="SUPFAM" id="SSF52833">
    <property type="entry name" value="Thioredoxin-like"/>
    <property type="match status" value="1"/>
</dbReference>
<dbReference type="InterPro" id="IPR040079">
    <property type="entry name" value="Glutathione_S-Trfase"/>
</dbReference>
<dbReference type="Gene3D" id="3.40.30.10">
    <property type="entry name" value="Glutaredoxin"/>
    <property type="match status" value="1"/>
</dbReference>
<gene>
    <name evidence="2" type="ORF">ACFSCT_03775</name>
</gene>
<evidence type="ECO:0000313" key="3">
    <source>
        <dbReference type="Proteomes" id="UP001597213"/>
    </source>
</evidence>
<dbReference type="EMBL" id="JBHUEN010000010">
    <property type="protein sequence ID" value="MFD1880832.1"/>
    <property type="molecule type" value="Genomic_DNA"/>
</dbReference>
<reference evidence="3" key="1">
    <citation type="journal article" date="2019" name="Int. J. Syst. Evol. Microbiol.">
        <title>The Global Catalogue of Microorganisms (GCM) 10K type strain sequencing project: providing services to taxonomists for standard genome sequencing and annotation.</title>
        <authorList>
            <consortium name="The Broad Institute Genomics Platform"/>
            <consortium name="The Broad Institute Genome Sequencing Center for Infectious Disease"/>
            <person name="Wu L."/>
            <person name="Ma J."/>
        </authorList>
    </citation>
    <scope>NUCLEOTIDE SEQUENCE [LARGE SCALE GENOMIC DNA]</scope>
    <source>
        <strain evidence="3">CCUG 56029</strain>
    </source>
</reference>
<dbReference type="PANTHER" id="PTHR44051:SF9">
    <property type="entry name" value="GLUTATHIONE S-TRANSFERASE 1"/>
    <property type="match status" value="1"/>
</dbReference>
<dbReference type="PANTHER" id="PTHR44051">
    <property type="entry name" value="GLUTATHIONE S-TRANSFERASE-RELATED"/>
    <property type="match status" value="1"/>
</dbReference>
<dbReference type="PROSITE" id="PS50404">
    <property type="entry name" value="GST_NTER"/>
    <property type="match status" value="1"/>
</dbReference>
<dbReference type="Gene3D" id="1.20.1050.10">
    <property type="match status" value="1"/>
</dbReference>
<sequence length="223" mass="24776">MSLITVHHLNDSRSQRVLWALEEMGRDYEIIRYQRDPRTMLAPPALRAIHPLGKSPVIEDGAEVVAETGAILEYLTEGAPSDLRPDRATGVGRRVTYWLHYAEGSAMTPLLLRLIFDQMPVKSPALFRPVARGIAGRMNDLLIQPQLETHIGYWEDDLSEGHFAGPDFTIADIVMSFPVEMAALRVGLGDKPALHDWLARMHARPAYQRALERGGPYSGGAAT</sequence>
<dbReference type="SFLD" id="SFLDG00358">
    <property type="entry name" value="Main_(cytGST)"/>
    <property type="match status" value="1"/>
</dbReference>
<evidence type="ECO:0000313" key="2">
    <source>
        <dbReference type="EMBL" id="MFD1880832.1"/>
    </source>
</evidence>
<organism evidence="2 3">
    <name type="scientific">Paracoccus pacificus</name>
    <dbReference type="NCBI Taxonomy" id="1463598"/>
    <lineage>
        <taxon>Bacteria</taxon>
        <taxon>Pseudomonadati</taxon>
        <taxon>Pseudomonadota</taxon>
        <taxon>Alphaproteobacteria</taxon>
        <taxon>Rhodobacterales</taxon>
        <taxon>Paracoccaceae</taxon>
        <taxon>Paracoccus</taxon>
    </lineage>
</organism>
<feature type="domain" description="GST N-terminal" evidence="1">
    <location>
        <begin position="1"/>
        <end position="83"/>
    </location>
</feature>
<accession>A0ABW4R484</accession>
<dbReference type="SFLD" id="SFLDS00019">
    <property type="entry name" value="Glutathione_Transferase_(cytos"/>
    <property type="match status" value="1"/>
</dbReference>
<dbReference type="SUPFAM" id="SSF47616">
    <property type="entry name" value="GST C-terminal domain-like"/>
    <property type="match status" value="1"/>
</dbReference>
<dbReference type="InterPro" id="IPR004045">
    <property type="entry name" value="Glutathione_S-Trfase_N"/>
</dbReference>